<accession>A0A9P4I0H5</accession>
<feature type="domain" description="J" evidence="2">
    <location>
        <begin position="210"/>
        <end position="273"/>
    </location>
</feature>
<evidence type="ECO:0000313" key="4">
    <source>
        <dbReference type="Proteomes" id="UP000799776"/>
    </source>
</evidence>
<dbReference type="Gene3D" id="1.10.287.110">
    <property type="entry name" value="DnaJ domain"/>
    <property type="match status" value="1"/>
</dbReference>
<keyword evidence="4" id="KW-1185">Reference proteome</keyword>
<dbReference type="InterPro" id="IPR036869">
    <property type="entry name" value="J_dom_sf"/>
</dbReference>
<feature type="compositionally biased region" description="Low complexity" evidence="1">
    <location>
        <begin position="144"/>
        <end position="153"/>
    </location>
</feature>
<dbReference type="PANTHER" id="PTHR44743">
    <property type="entry name" value="PUTATIVE, EXPRESSED-RELATED"/>
    <property type="match status" value="1"/>
</dbReference>
<dbReference type="PROSITE" id="PS50076">
    <property type="entry name" value="DNAJ_2"/>
    <property type="match status" value="1"/>
</dbReference>
<dbReference type="OrthoDB" id="442087at2759"/>
<dbReference type="AlphaFoldDB" id="A0A9P4I0H5"/>
<feature type="region of interest" description="Disordered" evidence="1">
    <location>
        <begin position="129"/>
        <end position="201"/>
    </location>
</feature>
<organism evidence="3 4">
    <name type="scientific">Saccharata proteae CBS 121410</name>
    <dbReference type="NCBI Taxonomy" id="1314787"/>
    <lineage>
        <taxon>Eukaryota</taxon>
        <taxon>Fungi</taxon>
        <taxon>Dikarya</taxon>
        <taxon>Ascomycota</taxon>
        <taxon>Pezizomycotina</taxon>
        <taxon>Dothideomycetes</taxon>
        <taxon>Dothideomycetes incertae sedis</taxon>
        <taxon>Botryosphaeriales</taxon>
        <taxon>Saccharataceae</taxon>
        <taxon>Saccharata</taxon>
    </lineage>
</organism>
<dbReference type="PRINTS" id="PR00625">
    <property type="entry name" value="JDOMAIN"/>
</dbReference>
<dbReference type="Pfam" id="PF00226">
    <property type="entry name" value="DnaJ"/>
    <property type="match status" value="1"/>
</dbReference>
<protein>
    <submittedName>
        <fullName evidence="3">DnaJ-domain-containing protein</fullName>
    </submittedName>
</protein>
<evidence type="ECO:0000256" key="1">
    <source>
        <dbReference type="SAM" id="MobiDB-lite"/>
    </source>
</evidence>
<dbReference type="CDD" id="cd06257">
    <property type="entry name" value="DnaJ"/>
    <property type="match status" value="1"/>
</dbReference>
<gene>
    <name evidence="3" type="ORF">K490DRAFT_62584</name>
</gene>
<dbReference type="EMBL" id="ML978712">
    <property type="protein sequence ID" value="KAF2091263.1"/>
    <property type="molecule type" value="Genomic_DNA"/>
</dbReference>
<comment type="caution">
    <text evidence="3">The sequence shown here is derived from an EMBL/GenBank/DDBJ whole genome shotgun (WGS) entry which is preliminary data.</text>
</comment>
<sequence>MSQTHQHTAAREAALVNAFRAALHSYHPSFRNPEGGSIQEFELECKILNVYFGRTDNSAYLFVNAEGAVVGLGRWRHKEWAGLVDQLIVWFGPPSDADLVQIPEMPELASRIAKYRSWGFMPKQSPYRGPLHGLFNGPPPAPPSDTADAFPSASLPPPPRPTRPHPPPPRRPPPPPPPHPPLPPPPPPPTRPPPPPPLPETVRFQSLRGDHRAVLGIKKHTSMGEVTRAYRKLALQHHPDKVREDHEGAKIRFQIIQEAYEALGQWGWKSAFE</sequence>
<reference evidence="3" key="1">
    <citation type="journal article" date="2020" name="Stud. Mycol.">
        <title>101 Dothideomycetes genomes: a test case for predicting lifestyles and emergence of pathogens.</title>
        <authorList>
            <person name="Haridas S."/>
            <person name="Albert R."/>
            <person name="Binder M."/>
            <person name="Bloem J."/>
            <person name="Labutti K."/>
            <person name="Salamov A."/>
            <person name="Andreopoulos B."/>
            <person name="Baker S."/>
            <person name="Barry K."/>
            <person name="Bills G."/>
            <person name="Bluhm B."/>
            <person name="Cannon C."/>
            <person name="Castanera R."/>
            <person name="Culley D."/>
            <person name="Daum C."/>
            <person name="Ezra D."/>
            <person name="Gonzalez J."/>
            <person name="Henrissat B."/>
            <person name="Kuo A."/>
            <person name="Liang C."/>
            <person name="Lipzen A."/>
            <person name="Lutzoni F."/>
            <person name="Magnuson J."/>
            <person name="Mondo S."/>
            <person name="Nolan M."/>
            <person name="Ohm R."/>
            <person name="Pangilinan J."/>
            <person name="Park H.-J."/>
            <person name="Ramirez L."/>
            <person name="Alfaro M."/>
            <person name="Sun H."/>
            <person name="Tritt A."/>
            <person name="Yoshinaga Y."/>
            <person name="Zwiers L.-H."/>
            <person name="Turgeon B."/>
            <person name="Goodwin S."/>
            <person name="Spatafora J."/>
            <person name="Crous P."/>
            <person name="Grigoriev I."/>
        </authorList>
    </citation>
    <scope>NUCLEOTIDE SEQUENCE</scope>
    <source>
        <strain evidence="3">CBS 121410</strain>
    </source>
</reference>
<dbReference type="PRINTS" id="PR01217">
    <property type="entry name" value="PRICHEXTENSN"/>
</dbReference>
<dbReference type="InterPro" id="IPR001623">
    <property type="entry name" value="DnaJ_domain"/>
</dbReference>
<evidence type="ECO:0000259" key="2">
    <source>
        <dbReference type="PROSITE" id="PS50076"/>
    </source>
</evidence>
<dbReference type="PANTHER" id="PTHR44743:SF10">
    <property type="entry name" value="J DOMAIN-CONTAINING PROTEIN"/>
    <property type="match status" value="1"/>
</dbReference>
<dbReference type="SMART" id="SM00271">
    <property type="entry name" value="DnaJ"/>
    <property type="match status" value="1"/>
</dbReference>
<name>A0A9P4I0H5_9PEZI</name>
<evidence type="ECO:0000313" key="3">
    <source>
        <dbReference type="EMBL" id="KAF2091263.1"/>
    </source>
</evidence>
<feature type="compositionally biased region" description="Pro residues" evidence="1">
    <location>
        <begin position="154"/>
        <end position="199"/>
    </location>
</feature>
<proteinExistence type="predicted"/>
<dbReference type="Proteomes" id="UP000799776">
    <property type="component" value="Unassembled WGS sequence"/>
</dbReference>
<dbReference type="SUPFAM" id="SSF46565">
    <property type="entry name" value="Chaperone J-domain"/>
    <property type="match status" value="1"/>
</dbReference>